<feature type="compositionally biased region" description="Gly residues" evidence="1">
    <location>
        <begin position="1087"/>
        <end position="1103"/>
    </location>
</feature>
<feature type="region of interest" description="Disordered" evidence="1">
    <location>
        <begin position="798"/>
        <end position="817"/>
    </location>
</feature>
<dbReference type="Gene3D" id="1.10.510.10">
    <property type="entry name" value="Transferase(Phosphotransferase) domain 1"/>
    <property type="match status" value="1"/>
</dbReference>
<dbReference type="PANTHER" id="PTHR46586">
    <property type="entry name" value="ANKYRIN REPEAT-CONTAINING PROTEIN"/>
    <property type="match status" value="1"/>
</dbReference>
<evidence type="ECO:0000313" key="3">
    <source>
        <dbReference type="EMBL" id="KAG2483538.1"/>
    </source>
</evidence>
<dbReference type="InterPro" id="IPR001245">
    <property type="entry name" value="Ser-Thr/Tyr_kinase_cat_dom"/>
</dbReference>
<dbReference type="EMBL" id="JAEHOE010000173">
    <property type="protein sequence ID" value="KAG2483538.1"/>
    <property type="molecule type" value="Genomic_DNA"/>
</dbReference>
<feature type="region of interest" description="Disordered" evidence="1">
    <location>
        <begin position="698"/>
        <end position="764"/>
    </location>
</feature>
<keyword evidence="4" id="KW-1185">Reference proteome</keyword>
<feature type="compositionally biased region" description="Gly residues" evidence="1">
    <location>
        <begin position="703"/>
        <end position="720"/>
    </location>
</feature>
<dbReference type="SUPFAM" id="SSF56112">
    <property type="entry name" value="Protein kinase-like (PK-like)"/>
    <property type="match status" value="1"/>
</dbReference>
<feature type="region of interest" description="Disordered" evidence="1">
    <location>
        <begin position="1074"/>
        <end position="1110"/>
    </location>
</feature>
<feature type="domain" description="Serine-threonine/tyrosine-protein kinase catalytic" evidence="2">
    <location>
        <begin position="1114"/>
        <end position="1191"/>
    </location>
</feature>
<dbReference type="InterPro" id="IPR052050">
    <property type="entry name" value="SecEffector_AnkRepeat"/>
</dbReference>
<organism evidence="3 4">
    <name type="scientific">Edaphochlamys debaryana</name>
    <dbReference type="NCBI Taxonomy" id="47281"/>
    <lineage>
        <taxon>Eukaryota</taxon>
        <taxon>Viridiplantae</taxon>
        <taxon>Chlorophyta</taxon>
        <taxon>core chlorophytes</taxon>
        <taxon>Chlorophyceae</taxon>
        <taxon>CS clade</taxon>
        <taxon>Chlamydomonadales</taxon>
        <taxon>Chlamydomonadales incertae sedis</taxon>
        <taxon>Edaphochlamys</taxon>
    </lineage>
</organism>
<sequence>MRVAPIFRQRGTTGALALACSGLLLSMTAEGGSLAALQARFEAWARLGLSPYRRALLAARRAAAQPKGPPEGPGSWEAEGGQGRGAEDLRVEGPTRPEELGQGGLVQARLVSGNEQEAAEEDGIVAAAVGSPGPDWKAKALWLMAQGLRLRGSSGGDGAPSAAPALAAAQPEGEARLRWLARVAGVAVATRDAATAAARYGNLGALSYILDDMAAPPAPGLAALGPGVAEAAAAAGQLQALRLLAARGAPLEPWGLLLAAARRGDVGMLRWLAEVWPDALTAALAEPELAVAAARSGSVATLSWLVEEHGMSLQGGGGGGGGDGGGGGVLAGAAGSGCAAAVEWVAAHGAPLEDGAPYLAAGRHGDLSVLAVLRRLGCPWTADTFTDAVHDSATWGCRLAVLRWMADEGCPIDWRGAARRARRRRPGGEEGPEVVAWVVHVSSLARAPAHDNLLRCFAYLHASLDDLQQALSSSRNWGTEWHDSLVAPPGPDFPAPAGPDCPAPAGPAPGHVHGPRCLAEARGSLQGALEALAAVAEEGQRLQVLVTECCDGGDLHSLLLRLRRHTPGQGQQQGQGKVEGQAEGAWAPQPISPVGAPLQPACAGVAPDRSCPPRPGPGPGLNRLAAVQAALDVARGVAALHAAGLTHGRLEPRTVLCASTPDVRAARQGAAEQQGGAQRRLLDGIAKPRPLAVPKLMGEVERGGGGGGGGGGDAGGGGGHQDSVWRPVGLGLMPPGQAAAAGRAGGGRGTSLEGPWGSEGRSRGALGGVRAAVTRHSYSAGMAAAATTAAAAAAAAAAGTGSPPSAPRSLGPAPSLGSVTSLAGASSAAFAAAAAVVVAHRGAPAPSAHRVSMCDAAFSPAATTSLPTATTGATLLWVPDGTSRLLSAYSSGLNVSLQPTSRLSLHPPMRSASERPTTAGGGALWEPLALHFPSPPPSEGNLSTAIDAVARGAFEPSLGIASSSQQPRDCSAVPPAPTAVHAPGLTAPALGERALSPSPGPGPEPGACPAPRPWVLKVSLPGMAPSGGSGQGPGLEAGAAGGALARHTCAWPALAYMAPEAAAALAGWAAAGPGMAGAEEQAPPSGAAGGGPGSVEGATGPGSPGAAAPPVGPAADVYSLGALLWQLVSGGRPPHYERHPAQILMGLLSGDLDLALEWPEDVDPELAELGRACMRREPDSRPSAQEVVAALEGVLGRMGCPPAKD</sequence>
<proteinExistence type="predicted"/>
<dbReference type="Proteomes" id="UP000612055">
    <property type="component" value="Unassembled WGS sequence"/>
</dbReference>
<name>A0A836BQF1_9CHLO</name>
<feature type="region of interest" description="Disordered" evidence="1">
    <location>
        <begin position="959"/>
        <end position="1013"/>
    </location>
</feature>
<protein>
    <recommendedName>
        <fullName evidence="2">Serine-threonine/tyrosine-protein kinase catalytic domain-containing protein</fullName>
    </recommendedName>
</protein>
<comment type="caution">
    <text evidence="3">The sequence shown here is derived from an EMBL/GenBank/DDBJ whole genome shotgun (WGS) entry which is preliminary data.</text>
</comment>
<dbReference type="InterPro" id="IPR036770">
    <property type="entry name" value="Ankyrin_rpt-contain_sf"/>
</dbReference>
<dbReference type="Pfam" id="PF07714">
    <property type="entry name" value="PK_Tyr_Ser-Thr"/>
    <property type="match status" value="1"/>
</dbReference>
<feature type="compositionally biased region" description="Low complexity" evidence="1">
    <location>
        <begin position="1074"/>
        <end position="1086"/>
    </location>
</feature>
<dbReference type="Gene3D" id="1.25.40.20">
    <property type="entry name" value="Ankyrin repeat-containing domain"/>
    <property type="match status" value="1"/>
</dbReference>
<feature type="region of interest" description="Disordered" evidence="1">
    <location>
        <begin position="63"/>
        <end position="100"/>
    </location>
</feature>
<evidence type="ECO:0000313" key="4">
    <source>
        <dbReference type="Proteomes" id="UP000612055"/>
    </source>
</evidence>
<reference evidence="3" key="1">
    <citation type="journal article" date="2020" name="bioRxiv">
        <title>Comparative genomics of Chlamydomonas.</title>
        <authorList>
            <person name="Craig R.J."/>
            <person name="Hasan A.R."/>
            <person name="Ness R.W."/>
            <person name="Keightley P.D."/>
        </authorList>
    </citation>
    <scope>NUCLEOTIDE SEQUENCE</scope>
    <source>
        <strain evidence="3">CCAP 11/70</strain>
    </source>
</reference>
<dbReference type="PANTHER" id="PTHR46586:SF3">
    <property type="entry name" value="ANKYRIN REPEAT-CONTAINING PROTEIN"/>
    <property type="match status" value="1"/>
</dbReference>
<dbReference type="AlphaFoldDB" id="A0A836BQF1"/>
<feature type="compositionally biased region" description="Basic and acidic residues" evidence="1">
    <location>
        <begin position="85"/>
        <end position="99"/>
    </location>
</feature>
<dbReference type="GO" id="GO:0004672">
    <property type="term" value="F:protein kinase activity"/>
    <property type="evidence" value="ECO:0007669"/>
    <property type="project" value="InterPro"/>
</dbReference>
<dbReference type="OrthoDB" id="563060at2759"/>
<evidence type="ECO:0000259" key="2">
    <source>
        <dbReference type="Pfam" id="PF07714"/>
    </source>
</evidence>
<gene>
    <name evidence="3" type="ORF">HYH03_017592</name>
</gene>
<dbReference type="InterPro" id="IPR011009">
    <property type="entry name" value="Kinase-like_dom_sf"/>
</dbReference>
<feature type="compositionally biased region" description="Pro residues" evidence="1">
    <location>
        <begin position="998"/>
        <end position="1012"/>
    </location>
</feature>
<evidence type="ECO:0000256" key="1">
    <source>
        <dbReference type="SAM" id="MobiDB-lite"/>
    </source>
</evidence>
<accession>A0A836BQF1</accession>